<evidence type="ECO:0008006" key="3">
    <source>
        <dbReference type="Google" id="ProtNLM"/>
    </source>
</evidence>
<organism evidence="1 2">
    <name type="scientific">Vitis vinifera</name>
    <name type="common">Grape</name>
    <dbReference type="NCBI Taxonomy" id="29760"/>
    <lineage>
        <taxon>Eukaryota</taxon>
        <taxon>Viridiplantae</taxon>
        <taxon>Streptophyta</taxon>
        <taxon>Embryophyta</taxon>
        <taxon>Tracheophyta</taxon>
        <taxon>Spermatophyta</taxon>
        <taxon>Magnoliopsida</taxon>
        <taxon>eudicotyledons</taxon>
        <taxon>Gunneridae</taxon>
        <taxon>Pentapetalae</taxon>
        <taxon>rosids</taxon>
        <taxon>Vitales</taxon>
        <taxon>Vitaceae</taxon>
        <taxon>Viteae</taxon>
        <taxon>Vitis</taxon>
    </lineage>
</organism>
<gene>
    <name evidence="1" type="ORF">CK203_110445</name>
</gene>
<dbReference type="CDD" id="cd00084">
    <property type="entry name" value="HMG-box_SF"/>
    <property type="match status" value="1"/>
</dbReference>
<evidence type="ECO:0000313" key="1">
    <source>
        <dbReference type="EMBL" id="RVW12440.1"/>
    </source>
</evidence>
<comment type="caution">
    <text evidence="1">The sequence shown here is derived from an EMBL/GenBank/DDBJ whole genome shotgun (WGS) entry which is preliminary data.</text>
</comment>
<dbReference type="Proteomes" id="UP000288805">
    <property type="component" value="Unassembled WGS sequence"/>
</dbReference>
<sequence>MIKEKDKGVKINDDLRKKLGKKWNELSKVEKEDFMAKSKESSKQYSLQKGVVPKLYLQTRCSPEQVIRVIEELEPKQRAAIEEIGFGSLLQLRCRKIDHGLCLWLINSFNSNTYMLELYNTCIKLSSVDVEFIMGLRARGLKIGMNKDVSHNNDLCKKYCDKKGRLPFVMLENQIREDKGGNDFNVRFVLFVLGALLCPTMKLFVKRSFLHLVEDIDLIKNMNCVEFVLSYLVHGIEEFKMKQQSGVCGCLLFLMVISLLKKVGGYANDNVKIWVIQNEIRDCVDRNVMTMERENEEEQKFEINPNKDVIKREHGESLMEMDKTFEQLKTHLIDLCHGASSRCENFLTEFEEKYTTLKGLFIGSSGKPLRMHDEGTKNDILSCERSLEDKDNKNGNEHYIRTLSIEKLCTEDLNGKNEDACATSIKVHIILDENVDILPLPIKRSRRDYGKEPLRALCGYPDHVMKTRTSRERKPSKFKVSPFVHY</sequence>
<accession>A0A438BNK3</accession>
<reference evidence="1 2" key="1">
    <citation type="journal article" date="2018" name="PLoS Genet.">
        <title>Population sequencing reveals clonal diversity and ancestral inbreeding in the grapevine cultivar Chardonnay.</title>
        <authorList>
            <person name="Roach M.J."/>
            <person name="Johnson D.L."/>
            <person name="Bohlmann J."/>
            <person name="van Vuuren H.J."/>
            <person name="Jones S.J."/>
            <person name="Pretorius I.S."/>
            <person name="Schmidt S.A."/>
            <person name="Borneman A.R."/>
        </authorList>
    </citation>
    <scope>NUCLEOTIDE SEQUENCE [LARGE SCALE GENOMIC DNA]</scope>
    <source>
        <strain evidence="2">cv. Chardonnay</strain>
        <tissue evidence="1">Leaf</tissue>
    </source>
</reference>
<name>A0A438BNK3_VITVI</name>
<evidence type="ECO:0000313" key="2">
    <source>
        <dbReference type="Proteomes" id="UP000288805"/>
    </source>
</evidence>
<dbReference type="EMBL" id="QGNW01002704">
    <property type="protein sequence ID" value="RVW12440.1"/>
    <property type="molecule type" value="Genomic_DNA"/>
</dbReference>
<protein>
    <recommendedName>
        <fullName evidence="3">HMG box domain-containing protein</fullName>
    </recommendedName>
</protein>
<proteinExistence type="predicted"/>
<dbReference type="AlphaFoldDB" id="A0A438BNK3"/>
<dbReference type="PANTHER" id="PTHR34835">
    <property type="entry name" value="OS07G0283600 PROTEIN-RELATED"/>
    <property type="match status" value="1"/>
</dbReference>